<feature type="domain" description="G-patch" evidence="3">
    <location>
        <begin position="76"/>
        <end position="124"/>
    </location>
</feature>
<sequence length="817" mass="88112">MTTYGLGSCSSPIVIDDSDDETADDFLVAQELRPENPGQPTPSPPRTLSDQEASDCVTESSTSRVSRKDQTCKGIKAGKGYQLLVRMGFQPGYGLGPRLEGPTNPLELHLRHSKPLAGIGAPISGGKKRAWKHILEDRLYCEEPEPQASTSSSSRASHSTSLDSSAPPSTDISSTRNRPPQLQPQMPPLSSLPPLPPLLSPPTFPPLVPLSSFPSEPQGPFGYGGGYNGYSFGGGPPFTSNAFNNLVPCTVMDQSSLAFGYSFPSVQSYPLSTFQDTPSNSKLPDLSTSAVDLTPMAEATGTTMESGAVGDTPSSHKLSSTLAQKKQRPIGMDHDAKASIPHGTFTKVTLSPLPAPAKTLVMEAIPRKFRNVNFVIGWLSQFKIKSMPRFEIDQGKALIEFASRHAAEQAFSSPRMGGGEGLSGIRVFWYRLPPPEQQPAGLVKEETDTDASATRSGTIAVKETEKGKKKAASLTIVDTVHTPFTIPQSIKVEPSLPAPLVSPPTSSSPSHTLSDDLAYIPRSAATNDSTETFEAKAEDISPESMPQAATSETLDFKAVEKQQLLARHRALEEKIALAKAEMTQMMSTPTHPPEPSLTIELTQQFREESLRRMVLLSKRKRAESCVDTRDVSSNPTAILEPEEQKTPVASTSTSHAASGTSSPESSSESRSEISPTTSRSSALDELAISFISNTIQSCQPPPAKRFKSEKDELAKRQKELESHIVETKSLMQLLSTTRSKEDKGKIMAKLRVLNRRMEEIFKANSAAAASAAIRLSRSPPPSSFAGNKSRWPETSFETGILIISDSEDDDSDMDDGE</sequence>
<protein>
    <recommendedName>
        <fullName evidence="3">G-patch domain-containing protein</fullName>
    </recommendedName>
</protein>
<dbReference type="STRING" id="205917.A0A4Y9ZC17"/>
<feature type="compositionally biased region" description="Low complexity" evidence="2">
    <location>
        <begin position="649"/>
        <end position="680"/>
    </location>
</feature>
<dbReference type="EMBL" id="SEOQ01000074">
    <property type="protein sequence ID" value="TFY70939.1"/>
    <property type="molecule type" value="Genomic_DNA"/>
</dbReference>
<proteinExistence type="predicted"/>
<comment type="caution">
    <text evidence="4">The sequence shown here is derived from an EMBL/GenBank/DDBJ whole genome shotgun (WGS) entry which is preliminary data.</text>
</comment>
<feature type="compositionally biased region" description="Polar residues" evidence="2">
    <location>
        <begin position="1"/>
        <end position="11"/>
    </location>
</feature>
<feature type="region of interest" description="Disordered" evidence="2">
    <location>
        <begin position="143"/>
        <end position="200"/>
    </location>
</feature>
<dbReference type="AlphaFoldDB" id="A0A4Y9ZC17"/>
<feature type="region of interest" description="Disordered" evidence="2">
    <location>
        <begin position="525"/>
        <end position="549"/>
    </location>
</feature>
<feature type="region of interest" description="Disordered" evidence="2">
    <location>
        <begin position="494"/>
        <end position="513"/>
    </location>
</feature>
<accession>A0A4Y9ZC17</accession>
<dbReference type="Proteomes" id="UP000298327">
    <property type="component" value="Unassembled WGS sequence"/>
</dbReference>
<dbReference type="InterPro" id="IPR000467">
    <property type="entry name" value="G_patch_dom"/>
</dbReference>
<evidence type="ECO:0000313" key="5">
    <source>
        <dbReference type="Proteomes" id="UP000298327"/>
    </source>
</evidence>
<keyword evidence="1" id="KW-0175">Coiled coil</keyword>
<feature type="compositionally biased region" description="Polar residues" evidence="2">
    <location>
        <begin position="46"/>
        <end position="64"/>
    </location>
</feature>
<dbReference type="Pfam" id="PF01585">
    <property type="entry name" value="G-patch"/>
    <property type="match status" value="1"/>
</dbReference>
<feature type="compositionally biased region" description="Pro residues" evidence="2">
    <location>
        <begin position="181"/>
        <end position="200"/>
    </location>
</feature>
<evidence type="ECO:0000259" key="3">
    <source>
        <dbReference type="PROSITE" id="PS50174"/>
    </source>
</evidence>
<feature type="compositionally biased region" description="Low complexity" evidence="2">
    <location>
        <begin position="146"/>
        <end position="170"/>
    </location>
</feature>
<dbReference type="OrthoDB" id="2804702at2759"/>
<dbReference type="PROSITE" id="PS50174">
    <property type="entry name" value="G_PATCH"/>
    <property type="match status" value="1"/>
</dbReference>
<dbReference type="SMART" id="SM00443">
    <property type="entry name" value="G_patch"/>
    <property type="match status" value="1"/>
</dbReference>
<reference evidence="4 5" key="1">
    <citation type="submission" date="2019-02" db="EMBL/GenBank/DDBJ databases">
        <title>Genome sequencing of the rare red list fungi Dentipellis fragilis.</title>
        <authorList>
            <person name="Buettner E."/>
            <person name="Kellner H."/>
        </authorList>
    </citation>
    <scope>NUCLEOTIDE SEQUENCE [LARGE SCALE GENOMIC DNA]</scope>
    <source>
        <strain evidence="4 5">DSM 105465</strain>
    </source>
</reference>
<feature type="compositionally biased region" description="Low complexity" evidence="2">
    <location>
        <begin position="503"/>
        <end position="512"/>
    </location>
</feature>
<evidence type="ECO:0000313" key="4">
    <source>
        <dbReference type="EMBL" id="TFY70939.1"/>
    </source>
</evidence>
<keyword evidence="5" id="KW-1185">Reference proteome</keyword>
<feature type="region of interest" description="Disordered" evidence="2">
    <location>
        <begin position="621"/>
        <end position="680"/>
    </location>
</feature>
<gene>
    <name evidence="4" type="ORF">EVG20_g2062</name>
</gene>
<dbReference type="GO" id="GO:0003676">
    <property type="term" value="F:nucleic acid binding"/>
    <property type="evidence" value="ECO:0007669"/>
    <property type="project" value="InterPro"/>
</dbReference>
<organism evidence="4 5">
    <name type="scientific">Dentipellis fragilis</name>
    <dbReference type="NCBI Taxonomy" id="205917"/>
    <lineage>
        <taxon>Eukaryota</taxon>
        <taxon>Fungi</taxon>
        <taxon>Dikarya</taxon>
        <taxon>Basidiomycota</taxon>
        <taxon>Agaricomycotina</taxon>
        <taxon>Agaricomycetes</taxon>
        <taxon>Russulales</taxon>
        <taxon>Hericiaceae</taxon>
        <taxon>Dentipellis</taxon>
    </lineage>
</organism>
<name>A0A4Y9ZC17_9AGAM</name>
<feature type="region of interest" description="Disordered" evidence="2">
    <location>
        <begin position="1"/>
        <end position="64"/>
    </location>
</feature>
<evidence type="ECO:0000256" key="1">
    <source>
        <dbReference type="SAM" id="Coils"/>
    </source>
</evidence>
<evidence type="ECO:0000256" key="2">
    <source>
        <dbReference type="SAM" id="MobiDB-lite"/>
    </source>
</evidence>
<feature type="coiled-coil region" evidence="1">
    <location>
        <begin position="554"/>
        <end position="588"/>
    </location>
</feature>